<keyword evidence="3 8" id="KW-0489">Methyltransferase</keyword>
<evidence type="ECO:0000256" key="8">
    <source>
        <dbReference type="HAMAP-Rule" id="MF_03162"/>
    </source>
</evidence>
<comment type="catalytic activity">
    <reaction evidence="7 8">
        <text>cytidine(32)/guanosine(34) in tRNA + 2 S-adenosyl-L-methionine = 2'-O-methylcytidine(32)/2'-O-methylguanosine(34) in tRNA + 2 S-adenosyl-L-homocysteine + 2 H(+)</text>
        <dbReference type="Rhea" id="RHEA:42396"/>
        <dbReference type="Rhea" id="RHEA-COMP:10246"/>
        <dbReference type="Rhea" id="RHEA-COMP:10247"/>
        <dbReference type="ChEBI" id="CHEBI:15378"/>
        <dbReference type="ChEBI" id="CHEBI:57856"/>
        <dbReference type="ChEBI" id="CHEBI:59789"/>
        <dbReference type="ChEBI" id="CHEBI:74269"/>
        <dbReference type="ChEBI" id="CHEBI:74445"/>
        <dbReference type="ChEBI" id="CHEBI:74495"/>
        <dbReference type="ChEBI" id="CHEBI:82748"/>
        <dbReference type="EC" id="2.1.1.205"/>
    </reaction>
</comment>
<dbReference type="PANTHER" id="PTHR10920:SF12">
    <property type="entry name" value="TRNA (CYTIDINE(32)_GUANOSINE(34)-2'-O)-METHYLTRANSFERASE-RELATED"/>
    <property type="match status" value="1"/>
</dbReference>
<keyword evidence="5 8" id="KW-0949">S-adenosyl-L-methionine</keyword>
<reference evidence="11" key="1">
    <citation type="journal article" date="2016" name="Genome Announc.">
        <title>Genome sequences of three species of Hanseniaspora isolated from spontaneous wine fermentations.</title>
        <authorList>
            <person name="Sternes P.R."/>
            <person name="Lee D."/>
            <person name="Kutyna D.R."/>
            <person name="Borneman A.R."/>
        </authorList>
    </citation>
    <scope>NUCLEOTIDE SEQUENCE [LARGE SCALE GENOMIC DNA]</scope>
    <source>
        <strain evidence="11">AWRI3578</strain>
    </source>
</reference>
<evidence type="ECO:0000259" key="9">
    <source>
        <dbReference type="Pfam" id="PF01728"/>
    </source>
</evidence>
<dbReference type="Gene3D" id="3.40.50.150">
    <property type="entry name" value="Vaccinia Virus protein VP39"/>
    <property type="match status" value="1"/>
</dbReference>
<dbReference type="GO" id="GO:0005737">
    <property type="term" value="C:cytoplasm"/>
    <property type="evidence" value="ECO:0007669"/>
    <property type="project" value="UniProtKB-SubCell"/>
</dbReference>
<evidence type="ECO:0000256" key="5">
    <source>
        <dbReference type="ARBA" id="ARBA00022691"/>
    </source>
</evidence>
<evidence type="ECO:0000256" key="2">
    <source>
        <dbReference type="ARBA" id="ARBA00022552"/>
    </source>
</evidence>
<dbReference type="Pfam" id="PF01728">
    <property type="entry name" value="FtsJ"/>
    <property type="match status" value="1"/>
</dbReference>
<evidence type="ECO:0000313" key="11">
    <source>
        <dbReference type="Proteomes" id="UP000095605"/>
    </source>
</evidence>
<dbReference type="EMBL" id="LPNL01000007">
    <property type="protein sequence ID" value="OEJ83525.1"/>
    <property type="molecule type" value="Genomic_DNA"/>
</dbReference>
<dbReference type="InterPro" id="IPR002877">
    <property type="entry name" value="RNA_MeTrfase_FtsJ_dom"/>
</dbReference>
<dbReference type="FunFam" id="3.40.50.150:FF:000220">
    <property type="entry name" value="CAMK protein kinase"/>
    <property type="match status" value="1"/>
</dbReference>
<gene>
    <name evidence="10" type="ORF">AWRI3578_g3056</name>
</gene>
<evidence type="ECO:0000256" key="7">
    <source>
        <dbReference type="ARBA" id="ARBA00048902"/>
    </source>
</evidence>
<keyword evidence="6 8" id="KW-0819">tRNA processing</keyword>
<dbReference type="OrthoDB" id="289250at2759"/>
<feature type="binding site" evidence="8">
    <location>
        <position position="97"/>
    </location>
    <ligand>
        <name>S-adenosyl-L-methionine</name>
        <dbReference type="ChEBI" id="CHEBI:59789"/>
    </ligand>
</feature>
<comment type="similarity">
    <text evidence="8">Belongs to the class I-like SAM-binding methyltransferase superfamily. RNA methyltransferase RlmE family. TRM7 subfamily.</text>
</comment>
<dbReference type="EC" id="2.1.1.205" evidence="8"/>
<dbReference type="GO" id="GO:0002181">
    <property type="term" value="P:cytoplasmic translation"/>
    <property type="evidence" value="ECO:0007669"/>
    <property type="project" value="UniProtKB-UniRule"/>
</dbReference>
<accession>A0A1E5R9D1</accession>
<keyword evidence="11" id="KW-1185">Reference proteome</keyword>
<evidence type="ECO:0000256" key="6">
    <source>
        <dbReference type="ARBA" id="ARBA00022694"/>
    </source>
</evidence>
<dbReference type="GO" id="GO:0002128">
    <property type="term" value="P:tRNA nucleoside ribose methylation"/>
    <property type="evidence" value="ECO:0007669"/>
    <property type="project" value="UniProtKB-UniRule"/>
</dbReference>
<name>A0A1E5R9D1_9ASCO</name>
<dbReference type="InterPro" id="IPR028590">
    <property type="entry name" value="RNA_methyltr_E_TRM7"/>
</dbReference>
<dbReference type="InterPro" id="IPR015507">
    <property type="entry name" value="rRNA-MeTfrase_E"/>
</dbReference>
<proteinExistence type="inferred from homology"/>
<dbReference type="InterPro" id="IPR050082">
    <property type="entry name" value="RNA_methyltr_RlmE"/>
</dbReference>
<feature type="domain" description="Ribosomal RNA methyltransferase FtsJ" evidence="9">
    <location>
        <begin position="21"/>
        <end position="206"/>
    </location>
</feature>
<evidence type="ECO:0000256" key="4">
    <source>
        <dbReference type="ARBA" id="ARBA00022679"/>
    </source>
</evidence>
<organism evidence="10 11">
    <name type="scientific">Hanseniaspora opuntiae</name>
    <dbReference type="NCBI Taxonomy" id="211096"/>
    <lineage>
        <taxon>Eukaryota</taxon>
        <taxon>Fungi</taxon>
        <taxon>Dikarya</taxon>
        <taxon>Ascomycota</taxon>
        <taxon>Saccharomycotina</taxon>
        <taxon>Saccharomycetes</taxon>
        <taxon>Saccharomycodales</taxon>
        <taxon>Saccharomycodaceae</taxon>
        <taxon>Hanseniaspora</taxon>
    </lineage>
</organism>
<dbReference type="SUPFAM" id="SSF53335">
    <property type="entry name" value="S-adenosyl-L-methionine-dependent methyltransferases"/>
    <property type="match status" value="1"/>
</dbReference>
<evidence type="ECO:0000256" key="1">
    <source>
        <dbReference type="ARBA" id="ARBA00022490"/>
    </source>
</evidence>
<comment type="function">
    <text evidence="8">Methylates the 2'-O-ribose of nucleotides at positions 32 and 34 of the tRNA anticodon loop of substrate tRNAs.</text>
</comment>
<evidence type="ECO:0000256" key="3">
    <source>
        <dbReference type="ARBA" id="ARBA00022603"/>
    </source>
</evidence>
<protein>
    <recommendedName>
        <fullName evidence="8">Putative tRNA (cytidine(32)/guanosine(34)-2'-O)-methyltransferase</fullName>
        <ecNumber evidence="8">2.1.1.205</ecNumber>
    </recommendedName>
    <alternativeName>
        <fullName evidence="8">2'-O-ribose RNA methyltransferase TRM7 homolog</fullName>
    </alternativeName>
</protein>
<dbReference type="HAMAP" id="MF_03162">
    <property type="entry name" value="RNA_methyltr_E_TRM7"/>
    <property type="match status" value="1"/>
</dbReference>
<dbReference type="AlphaFoldDB" id="A0A1E5R9D1"/>
<evidence type="ECO:0000313" key="10">
    <source>
        <dbReference type="EMBL" id="OEJ83525.1"/>
    </source>
</evidence>
<comment type="caution">
    <text evidence="10">The sequence shown here is derived from an EMBL/GenBank/DDBJ whole genome shotgun (WGS) entry which is preliminary data.</text>
</comment>
<feature type="binding site" evidence="8">
    <location>
        <position position="56"/>
    </location>
    <ligand>
        <name>S-adenosyl-L-methionine</name>
        <dbReference type="ChEBI" id="CHEBI:59789"/>
    </ligand>
</feature>
<dbReference type="GO" id="GO:0106340">
    <property type="term" value="F:tRNA (guanosine(34)-2'-O)-methyltransferase activity"/>
    <property type="evidence" value="ECO:0007669"/>
    <property type="project" value="UniProtKB-ARBA"/>
</dbReference>
<dbReference type="Proteomes" id="UP000095605">
    <property type="component" value="Unassembled WGS sequence"/>
</dbReference>
<dbReference type="HAMAP" id="MF_01547">
    <property type="entry name" value="RNA_methyltr_E"/>
    <property type="match status" value="1"/>
</dbReference>
<feature type="binding site" evidence="8">
    <location>
        <position position="54"/>
    </location>
    <ligand>
        <name>S-adenosyl-L-methionine</name>
        <dbReference type="ChEBI" id="CHEBI:59789"/>
    </ligand>
</feature>
<keyword evidence="4 8" id="KW-0808">Transferase</keyword>
<feature type="active site" description="Proton acceptor" evidence="8">
    <location>
        <position position="163"/>
    </location>
</feature>
<sequence>MGQNSKDKRDVYYRKAKEEGYRARSAYKLLQIDEEFHILSDDVNKVVDLCAAPGSWSQVLSTRMFPDRENIDERKKIVAVDLQSMTPIENVTCLKADITAPSTLKSILSIFGNEKADLVISDGAPDVTGIHDLDEYIQHQLILAALQLACCILKEGTGKFVVKLFRGKDCDHLYAICRNFFDKIYIAKPRSSRATSSEAFLVGIGYKKPIENWEPKLKLNETIQDFFKDVADFNLFNRTGTVNQPDFVACGDLLTSFDSDATYDIPEDFKNLKPVQSPRDPAYEQVIQLRRNGNLSKS</sequence>
<dbReference type="GO" id="GO:0006364">
    <property type="term" value="P:rRNA processing"/>
    <property type="evidence" value="ECO:0007669"/>
    <property type="project" value="UniProtKB-KW"/>
</dbReference>
<comment type="subcellular location">
    <subcellularLocation>
        <location evidence="8">Cytoplasm</location>
    </subcellularLocation>
</comment>
<dbReference type="InterPro" id="IPR029063">
    <property type="entry name" value="SAM-dependent_MTases_sf"/>
</dbReference>
<keyword evidence="2" id="KW-0698">rRNA processing</keyword>
<dbReference type="PANTHER" id="PTHR10920">
    <property type="entry name" value="RIBOSOMAL RNA METHYLTRANSFERASE"/>
    <property type="match status" value="1"/>
</dbReference>
<feature type="binding site" evidence="8">
    <location>
        <position position="122"/>
    </location>
    <ligand>
        <name>S-adenosyl-L-methionine</name>
        <dbReference type="ChEBI" id="CHEBI:59789"/>
    </ligand>
</feature>
<feature type="binding site" evidence="8">
    <location>
        <position position="81"/>
    </location>
    <ligand>
        <name>S-adenosyl-L-methionine</name>
        <dbReference type="ChEBI" id="CHEBI:59789"/>
    </ligand>
</feature>
<keyword evidence="1 8" id="KW-0963">Cytoplasm</keyword>